<proteinExistence type="predicted"/>
<dbReference type="Gene3D" id="3.90.1530.30">
    <property type="match status" value="1"/>
</dbReference>
<dbReference type="AlphaFoldDB" id="A0A3M4WAF8"/>
<dbReference type="RefSeq" id="WP_122320563.1">
    <property type="nucleotide sequence ID" value="NZ_RBRY01000037.1"/>
</dbReference>
<dbReference type="Proteomes" id="UP000278332">
    <property type="component" value="Unassembled WGS sequence"/>
</dbReference>
<reference evidence="1 2" key="1">
    <citation type="submission" date="2018-08" db="EMBL/GenBank/DDBJ databases">
        <title>Recombination of ecologically and evolutionarily significant loci maintains genetic cohesion in the Pseudomonas syringae species complex.</title>
        <authorList>
            <person name="Dillon M."/>
            <person name="Thakur S."/>
            <person name="Almeida R.N.D."/>
            <person name="Weir B.S."/>
            <person name="Guttman D.S."/>
        </authorList>
    </citation>
    <scope>NUCLEOTIDE SEQUENCE [LARGE SCALE GENOMIC DNA]</scope>
    <source>
        <strain evidence="1 2">ICMP 6917</strain>
    </source>
</reference>
<name>A0A3M4WAF8_PSECI</name>
<evidence type="ECO:0000313" key="2">
    <source>
        <dbReference type="Proteomes" id="UP000278332"/>
    </source>
</evidence>
<organism evidence="1 2">
    <name type="scientific">Pseudomonas cichorii</name>
    <dbReference type="NCBI Taxonomy" id="36746"/>
    <lineage>
        <taxon>Bacteria</taxon>
        <taxon>Pseudomonadati</taxon>
        <taxon>Pseudomonadota</taxon>
        <taxon>Gammaproteobacteria</taxon>
        <taxon>Pseudomonadales</taxon>
        <taxon>Pseudomonadaceae</taxon>
        <taxon>Pseudomonas</taxon>
    </lineage>
</organism>
<dbReference type="SUPFAM" id="SSF110849">
    <property type="entry name" value="ParB/Sulfiredoxin"/>
    <property type="match status" value="1"/>
</dbReference>
<protein>
    <submittedName>
        <fullName evidence="1">Uncharacterized protein</fullName>
    </submittedName>
</protein>
<sequence>MYMDQLAVEYLAVDDIFLDPNNPRFWTETTRPIVQDEKIVDAIHQNKSRIEIEKHGVDELYSSMLRNGFLLLDRIVVRPLKGLSGKYVVVEGNRRFRSLTRLRADILEDNIAESDVPQSDLQRFLKETSKIEVLVYSGDNGEDISWLLQGIRHIGGIRQWDPAQRAKLVSDQIDREGMTYTAAGQQFGLTSVAVGRLYRTYRALAQMRSDEEYSTKARNDYFSIFEAAYSNHAMRSWLEWSESDCKFTNIDNLKRLYSWISPDEENSKKRRIHDPKQIKEVAYLIENGHSTLLGQFEDFELSVSEARAQATANDPKPKDWRKSIAMAVSLLGDLPQSIISDDPDEFLEVLNTLASIIAERRQMVEAVLASQADQTSA</sequence>
<dbReference type="InterPro" id="IPR036086">
    <property type="entry name" value="ParB/Sulfiredoxin_sf"/>
</dbReference>
<evidence type="ECO:0000313" key="1">
    <source>
        <dbReference type="EMBL" id="RMR61010.1"/>
    </source>
</evidence>
<comment type="caution">
    <text evidence="1">The sequence shown here is derived from an EMBL/GenBank/DDBJ whole genome shotgun (WGS) entry which is preliminary data.</text>
</comment>
<dbReference type="EMBL" id="RBRY01000037">
    <property type="protein sequence ID" value="RMR61010.1"/>
    <property type="molecule type" value="Genomic_DNA"/>
</dbReference>
<gene>
    <name evidence="1" type="ORF">ALP84_03811</name>
</gene>
<accession>A0A3M4WAF8</accession>